<feature type="region of interest" description="Disordered" evidence="5">
    <location>
        <begin position="120"/>
        <end position="196"/>
    </location>
</feature>
<protein>
    <submittedName>
        <fullName evidence="7">NlpC/P60 family protein</fullName>
    </submittedName>
</protein>
<dbReference type="STRING" id="73044.GCA_000725795_00540"/>
<dbReference type="AlphaFoldDB" id="A0A4P6U4N9"/>
<dbReference type="KEGG" id="sseo:D0Z67_27970"/>
<dbReference type="GO" id="GO:0008234">
    <property type="term" value="F:cysteine-type peptidase activity"/>
    <property type="evidence" value="ECO:0007669"/>
    <property type="project" value="UniProtKB-KW"/>
</dbReference>
<dbReference type="PANTHER" id="PTHR47359:SF3">
    <property type="entry name" value="NLP_P60 DOMAIN-CONTAINING PROTEIN-RELATED"/>
    <property type="match status" value="1"/>
</dbReference>
<dbReference type="GO" id="GO:0006508">
    <property type="term" value="P:proteolysis"/>
    <property type="evidence" value="ECO:0007669"/>
    <property type="project" value="UniProtKB-KW"/>
</dbReference>
<gene>
    <name evidence="7" type="ORF">D0Z67_27970</name>
</gene>
<keyword evidence="4" id="KW-0788">Thiol protease</keyword>
<evidence type="ECO:0000256" key="1">
    <source>
        <dbReference type="ARBA" id="ARBA00007074"/>
    </source>
</evidence>
<feature type="compositionally biased region" description="Pro residues" evidence="5">
    <location>
        <begin position="121"/>
        <end position="131"/>
    </location>
</feature>
<evidence type="ECO:0000259" key="6">
    <source>
        <dbReference type="PROSITE" id="PS51935"/>
    </source>
</evidence>
<evidence type="ECO:0000256" key="4">
    <source>
        <dbReference type="ARBA" id="ARBA00022807"/>
    </source>
</evidence>
<feature type="compositionally biased region" description="Polar residues" evidence="5">
    <location>
        <begin position="179"/>
        <end position="188"/>
    </location>
</feature>
<dbReference type="EMBL" id="CP032229">
    <property type="protein sequence ID" value="QBJ94393.1"/>
    <property type="molecule type" value="Genomic_DNA"/>
</dbReference>
<dbReference type="PROSITE" id="PS51935">
    <property type="entry name" value="NLPC_P60"/>
    <property type="match status" value="1"/>
</dbReference>
<keyword evidence="8" id="KW-1185">Reference proteome</keyword>
<reference evidence="7 8" key="1">
    <citation type="submission" date="2018-08" db="EMBL/GenBank/DDBJ databases">
        <title>The complete genome sequence of Streptomyces seoulensis, a pioneer strain for nickel superoxide dismutase discovery.</title>
        <authorList>
            <person name="Shin J."/>
            <person name="Lee J.-S."/>
            <person name="Lee E.-J."/>
            <person name="Youn H.-D."/>
        </authorList>
    </citation>
    <scope>NUCLEOTIDE SEQUENCE [LARGE SCALE GENOMIC DNA]</scope>
    <source>
        <strain evidence="7 8">KCTC 9819</strain>
    </source>
</reference>
<feature type="compositionally biased region" description="Pro residues" evidence="5">
    <location>
        <begin position="148"/>
        <end position="177"/>
    </location>
</feature>
<proteinExistence type="inferred from homology"/>
<dbReference type="InterPro" id="IPR038765">
    <property type="entry name" value="Papain-like_cys_pep_sf"/>
</dbReference>
<dbReference type="SUPFAM" id="SSF54001">
    <property type="entry name" value="Cysteine proteinases"/>
    <property type="match status" value="1"/>
</dbReference>
<evidence type="ECO:0000256" key="3">
    <source>
        <dbReference type="ARBA" id="ARBA00022801"/>
    </source>
</evidence>
<evidence type="ECO:0000313" key="8">
    <source>
        <dbReference type="Proteomes" id="UP000292547"/>
    </source>
</evidence>
<sequence>MPGALGDTGSLPYPIPGPLSDTGGLSYLAPAPQTDTGTLPAVDTSAFAPGYGTGSFPAAAAPAPTYDTGSFPAVPPVAEAVPVPTYGTGSFPGVPPVAEAAPAPAYGTGVFPAAPAFQPAPSAPAPAPAPAPAFSSAPPATQAAPAPAFEPAPPATAAPAPAPAPAFQPAPPTPPAPATQTGTFSTTPLAPRPATESAHVVRAAKAIAFAAAQVGKPCVWGATGPDSFDCSSLTQGAWRTAGVELPRAAHEQASAGTEVALAAALPGDLVLFFEDERHVGLYVGNGTMIHAPGPGATIREESVYGAGEAAIHRVIRPA</sequence>
<feature type="compositionally biased region" description="Low complexity" evidence="5">
    <location>
        <begin position="132"/>
        <end position="147"/>
    </location>
</feature>
<name>A0A4P6U4N9_STRSO</name>
<feature type="domain" description="NlpC/P60" evidence="6">
    <location>
        <begin position="200"/>
        <end position="316"/>
    </location>
</feature>
<organism evidence="7 8">
    <name type="scientific">Streptomyces seoulensis</name>
    <dbReference type="NCBI Taxonomy" id="73044"/>
    <lineage>
        <taxon>Bacteria</taxon>
        <taxon>Bacillati</taxon>
        <taxon>Actinomycetota</taxon>
        <taxon>Actinomycetes</taxon>
        <taxon>Kitasatosporales</taxon>
        <taxon>Streptomycetaceae</taxon>
        <taxon>Streptomyces</taxon>
    </lineage>
</organism>
<comment type="similarity">
    <text evidence="1">Belongs to the peptidase C40 family.</text>
</comment>
<dbReference type="Pfam" id="PF00877">
    <property type="entry name" value="NLPC_P60"/>
    <property type="match status" value="1"/>
</dbReference>
<evidence type="ECO:0000256" key="5">
    <source>
        <dbReference type="SAM" id="MobiDB-lite"/>
    </source>
</evidence>
<dbReference type="InterPro" id="IPR000064">
    <property type="entry name" value="NLP_P60_dom"/>
</dbReference>
<dbReference type="Gene3D" id="3.90.1720.10">
    <property type="entry name" value="endopeptidase domain like (from Nostoc punctiforme)"/>
    <property type="match status" value="1"/>
</dbReference>
<accession>A0A4P6U4N9</accession>
<dbReference type="Proteomes" id="UP000292547">
    <property type="component" value="Chromosome"/>
</dbReference>
<dbReference type="InterPro" id="IPR051794">
    <property type="entry name" value="PG_Endopeptidase_C40"/>
</dbReference>
<dbReference type="PANTHER" id="PTHR47359">
    <property type="entry name" value="PEPTIDOGLYCAN DL-ENDOPEPTIDASE CWLO"/>
    <property type="match status" value="1"/>
</dbReference>
<dbReference type="OrthoDB" id="5177647at2"/>
<keyword evidence="3" id="KW-0378">Hydrolase</keyword>
<evidence type="ECO:0000313" key="7">
    <source>
        <dbReference type="EMBL" id="QBJ94393.1"/>
    </source>
</evidence>
<keyword evidence="2" id="KW-0645">Protease</keyword>
<evidence type="ECO:0000256" key="2">
    <source>
        <dbReference type="ARBA" id="ARBA00022670"/>
    </source>
</evidence>